<evidence type="ECO:0000313" key="4">
    <source>
        <dbReference type="Proteomes" id="UP001597483"/>
    </source>
</evidence>
<dbReference type="InterPro" id="IPR000073">
    <property type="entry name" value="AB_hydrolase_1"/>
</dbReference>
<organism evidence="3 4">
    <name type="scientific">Amycolatopsis silviterrae</name>
    <dbReference type="NCBI Taxonomy" id="1656914"/>
    <lineage>
        <taxon>Bacteria</taxon>
        <taxon>Bacillati</taxon>
        <taxon>Actinomycetota</taxon>
        <taxon>Actinomycetes</taxon>
        <taxon>Pseudonocardiales</taxon>
        <taxon>Pseudonocardiaceae</taxon>
        <taxon>Amycolatopsis</taxon>
    </lineage>
</organism>
<accession>A0ABW5HC27</accession>
<dbReference type="RefSeq" id="WP_378308174.1">
    <property type="nucleotide sequence ID" value="NZ_JBHUKS010000018.1"/>
</dbReference>
<evidence type="ECO:0000259" key="2">
    <source>
        <dbReference type="Pfam" id="PF00561"/>
    </source>
</evidence>
<dbReference type="SUPFAM" id="SSF53474">
    <property type="entry name" value="alpha/beta-Hydrolases"/>
    <property type="match status" value="1"/>
</dbReference>
<sequence length="290" mass="31292">MTAIPDGFRSEFVTTARTRHHVVTGGDGPPLLLINGWPQTWYAWRHVLRPLAGHFTVVAAEPRGMGKSAKPRDGYDAGSLSDDLVAVMAELGHEKFAVLGHDIGMWIGYAMAVDHPARVTRLAVAEAAIPGISPEAPFFSSATTNNRLFHFSFNRLEGINEDLVRGRESLYFGHQFATKSAPDNELEPAAVAHYVASIAESPDALRASFEPYRAIEVTIEQNRVRRETRLTLPILAIGGETSAGAAAGETMASVADNVVSHVIEGSGHYPAEERPEAFLALVLPFLAAGE</sequence>
<feature type="domain" description="AB hydrolase-1" evidence="2">
    <location>
        <begin position="29"/>
        <end position="274"/>
    </location>
</feature>
<dbReference type="Gene3D" id="3.40.50.1820">
    <property type="entry name" value="alpha/beta hydrolase"/>
    <property type="match status" value="1"/>
</dbReference>
<dbReference type="PRINTS" id="PR00412">
    <property type="entry name" value="EPOXHYDRLASE"/>
</dbReference>
<proteinExistence type="predicted"/>
<comment type="caution">
    <text evidence="3">The sequence shown here is derived from an EMBL/GenBank/DDBJ whole genome shotgun (WGS) entry which is preliminary data.</text>
</comment>
<dbReference type="Pfam" id="PF00561">
    <property type="entry name" value="Abhydrolase_1"/>
    <property type="match status" value="1"/>
</dbReference>
<evidence type="ECO:0000256" key="1">
    <source>
        <dbReference type="ARBA" id="ARBA00022801"/>
    </source>
</evidence>
<protein>
    <submittedName>
        <fullName evidence="3">Alpha/beta fold hydrolase</fullName>
    </submittedName>
</protein>
<dbReference type="InterPro" id="IPR029058">
    <property type="entry name" value="AB_hydrolase_fold"/>
</dbReference>
<dbReference type="EMBL" id="JBHUKS010000018">
    <property type="protein sequence ID" value="MFD2470883.1"/>
    <property type="molecule type" value="Genomic_DNA"/>
</dbReference>
<dbReference type="GO" id="GO:0016787">
    <property type="term" value="F:hydrolase activity"/>
    <property type="evidence" value="ECO:0007669"/>
    <property type="project" value="UniProtKB-KW"/>
</dbReference>
<keyword evidence="1 3" id="KW-0378">Hydrolase</keyword>
<name>A0ABW5HC27_9PSEU</name>
<dbReference type="InterPro" id="IPR000639">
    <property type="entry name" value="Epox_hydrolase-like"/>
</dbReference>
<dbReference type="Proteomes" id="UP001597483">
    <property type="component" value="Unassembled WGS sequence"/>
</dbReference>
<reference evidence="4" key="1">
    <citation type="journal article" date="2019" name="Int. J. Syst. Evol. Microbiol.">
        <title>The Global Catalogue of Microorganisms (GCM) 10K type strain sequencing project: providing services to taxonomists for standard genome sequencing and annotation.</title>
        <authorList>
            <consortium name="The Broad Institute Genomics Platform"/>
            <consortium name="The Broad Institute Genome Sequencing Center for Infectious Disease"/>
            <person name="Wu L."/>
            <person name="Ma J."/>
        </authorList>
    </citation>
    <scope>NUCLEOTIDE SEQUENCE [LARGE SCALE GENOMIC DNA]</scope>
    <source>
        <strain evidence="4">CGMCC 4.7641</strain>
    </source>
</reference>
<evidence type="ECO:0000313" key="3">
    <source>
        <dbReference type="EMBL" id="MFD2470883.1"/>
    </source>
</evidence>
<dbReference type="PANTHER" id="PTHR43329">
    <property type="entry name" value="EPOXIDE HYDROLASE"/>
    <property type="match status" value="1"/>
</dbReference>
<gene>
    <name evidence="3" type="ORF">ACFSVL_26065</name>
</gene>
<keyword evidence="4" id="KW-1185">Reference proteome</keyword>